<accession>A0ABU1GSQ4</accession>
<reference evidence="15 16" key="1">
    <citation type="submission" date="2023-04" db="EMBL/GenBank/DDBJ databases">
        <title>A long-awaited taxogenomic arrangement of the family Halomonadaceae.</title>
        <authorList>
            <person name="De La Haba R."/>
            <person name="Chuvochina M."/>
            <person name="Wittouck S."/>
            <person name="Arahal D.R."/>
            <person name="Sanchez-Porro C."/>
            <person name="Hugenholtz P."/>
            <person name="Ventosa A."/>
        </authorList>
    </citation>
    <scope>NUCLEOTIDE SEQUENCE [LARGE SCALE GENOMIC DNA]</scope>
    <source>
        <strain evidence="15 16">DSM 22428</strain>
    </source>
</reference>
<keyword evidence="5" id="KW-0631">Potassium channel</keyword>
<dbReference type="PANTHER" id="PTHR11537:SF254">
    <property type="entry name" value="POTASSIUM VOLTAGE-GATED CHANNEL PROTEIN SHAB"/>
    <property type="match status" value="1"/>
</dbReference>
<evidence type="ECO:0000256" key="5">
    <source>
        <dbReference type="ARBA" id="ARBA00022826"/>
    </source>
</evidence>
<feature type="transmembrane region" description="Helical" evidence="13">
    <location>
        <begin position="46"/>
        <end position="64"/>
    </location>
</feature>
<evidence type="ECO:0000256" key="4">
    <source>
        <dbReference type="ARBA" id="ARBA00022692"/>
    </source>
</evidence>
<dbReference type="PRINTS" id="PR00169">
    <property type="entry name" value="KCHANNEL"/>
</dbReference>
<protein>
    <submittedName>
        <fullName evidence="15">Ion transporter</fullName>
    </submittedName>
</protein>
<dbReference type="InterPro" id="IPR027359">
    <property type="entry name" value="Volt_channel_dom_sf"/>
</dbReference>
<evidence type="ECO:0000313" key="16">
    <source>
        <dbReference type="Proteomes" id="UP001269375"/>
    </source>
</evidence>
<feature type="transmembrane region" description="Helical" evidence="13">
    <location>
        <begin position="188"/>
        <end position="213"/>
    </location>
</feature>
<gene>
    <name evidence="15" type="ORF">QC825_03010</name>
</gene>
<evidence type="ECO:0000256" key="3">
    <source>
        <dbReference type="ARBA" id="ARBA00022538"/>
    </source>
</evidence>
<evidence type="ECO:0000256" key="7">
    <source>
        <dbReference type="ARBA" id="ARBA00022958"/>
    </source>
</evidence>
<keyword evidence="11" id="KW-0407">Ion channel</keyword>
<sequence length="278" mass="31283">MLELPGQERLSPFQIFLLFLSFYVLIAIGAQTFFQLPRELQRLFRYLDYIVCGFFFIDFCLRFKRADSKLGYMKWGWIDLLACVPLMSQFQAARLFRVVLIFRLVRALRSIKSLVDVVFRNRAEGVFVTAASATMLLVAFGAIAMLLIEGPVPESQINTAEEALWWAFVTVTTVGYGDYYPVTLGGRLVAVVVMIGGVGMFGSFAAYVGSLFVADENDDADRQHRANREMMRHLNRQIDGLGKEVALLREELAEARASRRSEEEGAEKVAGSDAPGRH</sequence>
<evidence type="ECO:0000259" key="14">
    <source>
        <dbReference type="Pfam" id="PF00520"/>
    </source>
</evidence>
<dbReference type="Gene3D" id="1.20.120.350">
    <property type="entry name" value="Voltage-gated potassium channels. Chain C"/>
    <property type="match status" value="1"/>
</dbReference>
<evidence type="ECO:0000256" key="12">
    <source>
        <dbReference type="SAM" id="MobiDB-lite"/>
    </source>
</evidence>
<dbReference type="RefSeq" id="WP_251592350.1">
    <property type="nucleotide sequence ID" value="NZ_JAMLJI010000002.1"/>
</dbReference>
<keyword evidence="7" id="KW-0630">Potassium</keyword>
<dbReference type="SUPFAM" id="SSF81324">
    <property type="entry name" value="Voltage-gated potassium channels"/>
    <property type="match status" value="1"/>
</dbReference>
<evidence type="ECO:0000256" key="2">
    <source>
        <dbReference type="ARBA" id="ARBA00022448"/>
    </source>
</evidence>
<keyword evidence="10 13" id="KW-0472">Membrane</keyword>
<feature type="compositionally biased region" description="Basic and acidic residues" evidence="12">
    <location>
        <begin position="256"/>
        <end position="267"/>
    </location>
</feature>
<evidence type="ECO:0000256" key="8">
    <source>
        <dbReference type="ARBA" id="ARBA00022989"/>
    </source>
</evidence>
<organism evidence="15 16">
    <name type="scientific">Larsenimonas suaedae</name>
    <dbReference type="NCBI Taxonomy" id="1851019"/>
    <lineage>
        <taxon>Bacteria</taxon>
        <taxon>Pseudomonadati</taxon>
        <taxon>Pseudomonadota</taxon>
        <taxon>Gammaproteobacteria</taxon>
        <taxon>Oceanospirillales</taxon>
        <taxon>Halomonadaceae</taxon>
        <taxon>Larsenimonas</taxon>
    </lineage>
</organism>
<comment type="caution">
    <text evidence="15">The sequence shown here is derived from an EMBL/GenBank/DDBJ whole genome shotgun (WGS) entry which is preliminary data.</text>
</comment>
<dbReference type="EMBL" id="JARWAO010000001">
    <property type="protein sequence ID" value="MDR5895046.1"/>
    <property type="molecule type" value="Genomic_DNA"/>
</dbReference>
<feature type="transmembrane region" description="Helical" evidence="13">
    <location>
        <begin position="163"/>
        <end position="181"/>
    </location>
</feature>
<keyword evidence="2" id="KW-0813">Transport</keyword>
<feature type="transmembrane region" description="Helical" evidence="13">
    <location>
        <begin position="126"/>
        <end position="148"/>
    </location>
</feature>
<feature type="domain" description="Ion transport" evidence="14">
    <location>
        <begin position="12"/>
        <end position="215"/>
    </location>
</feature>
<comment type="subcellular location">
    <subcellularLocation>
        <location evidence="1">Membrane</location>
        <topology evidence="1">Multi-pass membrane protein</topology>
    </subcellularLocation>
</comment>
<dbReference type="InterPro" id="IPR028325">
    <property type="entry name" value="VG_K_chnl"/>
</dbReference>
<keyword evidence="3" id="KW-0633">Potassium transport</keyword>
<evidence type="ECO:0000256" key="9">
    <source>
        <dbReference type="ARBA" id="ARBA00023065"/>
    </source>
</evidence>
<evidence type="ECO:0000256" key="13">
    <source>
        <dbReference type="SAM" id="Phobius"/>
    </source>
</evidence>
<evidence type="ECO:0000256" key="6">
    <source>
        <dbReference type="ARBA" id="ARBA00022882"/>
    </source>
</evidence>
<evidence type="ECO:0000313" key="15">
    <source>
        <dbReference type="EMBL" id="MDR5895046.1"/>
    </source>
</evidence>
<keyword evidence="4 13" id="KW-0812">Transmembrane</keyword>
<dbReference type="Gene3D" id="1.20.5.110">
    <property type="match status" value="1"/>
</dbReference>
<dbReference type="PANTHER" id="PTHR11537">
    <property type="entry name" value="VOLTAGE-GATED POTASSIUM CHANNEL"/>
    <property type="match status" value="1"/>
</dbReference>
<keyword evidence="9" id="KW-0406">Ion transport</keyword>
<proteinExistence type="predicted"/>
<dbReference type="Proteomes" id="UP001269375">
    <property type="component" value="Unassembled WGS sequence"/>
</dbReference>
<evidence type="ECO:0000256" key="11">
    <source>
        <dbReference type="ARBA" id="ARBA00023303"/>
    </source>
</evidence>
<evidence type="ECO:0000256" key="10">
    <source>
        <dbReference type="ARBA" id="ARBA00023136"/>
    </source>
</evidence>
<keyword evidence="16" id="KW-1185">Reference proteome</keyword>
<feature type="region of interest" description="Disordered" evidence="12">
    <location>
        <begin position="256"/>
        <end position="278"/>
    </location>
</feature>
<name>A0ABU1GSQ4_9GAMM</name>
<feature type="transmembrane region" description="Helical" evidence="13">
    <location>
        <begin position="12"/>
        <end position="34"/>
    </location>
</feature>
<keyword evidence="6" id="KW-0851">Voltage-gated channel</keyword>
<dbReference type="Pfam" id="PF00520">
    <property type="entry name" value="Ion_trans"/>
    <property type="match status" value="1"/>
</dbReference>
<dbReference type="Gene3D" id="1.10.287.70">
    <property type="match status" value="1"/>
</dbReference>
<dbReference type="InterPro" id="IPR005821">
    <property type="entry name" value="Ion_trans_dom"/>
</dbReference>
<keyword evidence="8 13" id="KW-1133">Transmembrane helix</keyword>
<evidence type="ECO:0000256" key="1">
    <source>
        <dbReference type="ARBA" id="ARBA00004141"/>
    </source>
</evidence>